<dbReference type="InterPro" id="IPR036412">
    <property type="entry name" value="HAD-like_sf"/>
</dbReference>
<dbReference type="SUPFAM" id="SSF56784">
    <property type="entry name" value="HAD-like"/>
    <property type="match status" value="1"/>
</dbReference>
<keyword evidence="1" id="KW-0378">Hydrolase</keyword>
<dbReference type="Pfam" id="PF08282">
    <property type="entry name" value="Hydrolase_3"/>
    <property type="match status" value="1"/>
</dbReference>
<organism evidence="1 2">
    <name type="scientific">Streptococcus hillyeri</name>
    <dbReference type="NCBI Taxonomy" id="2282420"/>
    <lineage>
        <taxon>Bacteria</taxon>
        <taxon>Bacillati</taxon>
        <taxon>Bacillota</taxon>
        <taxon>Bacilli</taxon>
        <taxon>Lactobacillales</taxon>
        <taxon>Streptococcaceae</taxon>
        <taxon>Streptococcus</taxon>
    </lineage>
</organism>
<evidence type="ECO:0000313" key="2">
    <source>
        <dbReference type="Proteomes" id="UP000279194"/>
    </source>
</evidence>
<name>A0A3L9E061_9STRE</name>
<evidence type="ECO:0000313" key="1">
    <source>
        <dbReference type="EMBL" id="RLY05349.1"/>
    </source>
</evidence>
<dbReference type="EMBL" id="RCVM01000001">
    <property type="protein sequence ID" value="RLY05349.1"/>
    <property type="molecule type" value="Genomic_DNA"/>
</dbReference>
<comment type="caution">
    <text evidence="1">The sequence shown here is derived from an EMBL/GenBank/DDBJ whole genome shotgun (WGS) entry which is preliminary data.</text>
</comment>
<dbReference type="PANTHER" id="PTHR10000:SF53">
    <property type="entry name" value="5-AMINO-6-(5-PHOSPHO-D-RIBITYLAMINO)URACIL PHOSPHATASE YBJI-RELATED"/>
    <property type="match status" value="1"/>
</dbReference>
<proteinExistence type="predicted"/>
<dbReference type="OrthoDB" id="1650327at2"/>
<dbReference type="Proteomes" id="UP000279194">
    <property type="component" value="Unassembled WGS sequence"/>
</dbReference>
<reference evidence="1 2" key="1">
    <citation type="submission" date="2018-10" db="EMBL/GenBank/DDBJ databases">
        <title>Streptococcus hillyeri sp. nov., isolated from equine tracheal sample.</title>
        <authorList>
            <person name="Macfadyen A.C."/>
            <person name="Waller A."/>
            <person name="Paterson G.K."/>
        </authorList>
    </citation>
    <scope>NUCLEOTIDE SEQUENCE [LARGE SCALE GENOMIC DNA]</scope>
    <source>
        <strain evidence="1 2">28462</strain>
    </source>
</reference>
<dbReference type="Gene3D" id="3.40.50.1000">
    <property type="entry name" value="HAD superfamily/HAD-like"/>
    <property type="match status" value="1"/>
</dbReference>
<gene>
    <name evidence="1" type="ORF">EAF07_01230</name>
</gene>
<protein>
    <submittedName>
        <fullName evidence="1">HAD family hydrolase</fullName>
    </submittedName>
</protein>
<dbReference type="GO" id="GO:0016791">
    <property type="term" value="F:phosphatase activity"/>
    <property type="evidence" value="ECO:0007669"/>
    <property type="project" value="TreeGrafter"/>
</dbReference>
<sequence length="251" mass="28591">MRFVFDLDGTLCFDGKTIAPEIKEVLTEASHYGHQIVFASARSYRDCIPVLGEELSQELVIGLNGGLAYDEGNLIFHSHLEEKGYKAVLSWCHRYNLPYFVDDDFHYSGQQIEKMPFASHVDPLHLAKQLPLVELKNPIKIVIEMSRHEDLVEDMASELTLLNVMDVSYFAHEKCLYINPYETNKATTIVDLLGNDFVAFGNDKNDKAMFKASLYSVQVGDYAFLEKYTDEKLPADSSAIAQKLKELYQQF</sequence>
<dbReference type="Gene3D" id="3.30.1240.10">
    <property type="match status" value="1"/>
</dbReference>
<accession>A0A3L9E061</accession>
<dbReference type="PANTHER" id="PTHR10000">
    <property type="entry name" value="PHOSPHOSERINE PHOSPHATASE"/>
    <property type="match status" value="1"/>
</dbReference>
<dbReference type="GO" id="GO:0000287">
    <property type="term" value="F:magnesium ion binding"/>
    <property type="evidence" value="ECO:0007669"/>
    <property type="project" value="TreeGrafter"/>
</dbReference>
<dbReference type="GO" id="GO:0005829">
    <property type="term" value="C:cytosol"/>
    <property type="evidence" value="ECO:0007669"/>
    <property type="project" value="TreeGrafter"/>
</dbReference>
<dbReference type="AlphaFoldDB" id="A0A3L9E061"/>
<dbReference type="InterPro" id="IPR023214">
    <property type="entry name" value="HAD_sf"/>
</dbReference>
<dbReference type="RefSeq" id="WP_121834474.1">
    <property type="nucleotide sequence ID" value="NZ_CP163513.1"/>
</dbReference>
<keyword evidence="2" id="KW-1185">Reference proteome</keyword>